<evidence type="ECO:0000256" key="14">
    <source>
        <dbReference type="ARBA" id="ARBA00022840"/>
    </source>
</evidence>
<name>R4KIB9_9FIRM</name>
<dbReference type="SMART" id="SM00388">
    <property type="entry name" value="HisKA"/>
    <property type="match status" value="1"/>
</dbReference>
<evidence type="ECO:0000256" key="2">
    <source>
        <dbReference type="ARBA" id="ARBA00004141"/>
    </source>
</evidence>
<keyword evidence="10" id="KW-0808">Transferase</keyword>
<evidence type="ECO:0000256" key="18">
    <source>
        <dbReference type="ARBA" id="ARBA00025207"/>
    </source>
</evidence>
<dbReference type="InterPro" id="IPR003660">
    <property type="entry name" value="HAMP_dom"/>
</dbReference>
<proteinExistence type="predicted"/>
<dbReference type="InterPro" id="IPR035965">
    <property type="entry name" value="PAS-like_dom_sf"/>
</dbReference>
<keyword evidence="17 19" id="KW-0472">Membrane</keyword>
<dbReference type="InterPro" id="IPR003661">
    <property type="entry name" value="HisK_dim/P_dom"/>
</dbReference>
<comment type="function">
    <text evidence="18">Member of the two-component regulatory system PhoR/PhoB involved in the phosphate regulon genes expression. PhoR may function as a membrane-associated protein kinase that phosphorylates PhoB in response to environmental signals.</text>
</comment>
<keyword evidence="9" id="KW-0592">Phosphate transport</keyword>
<evidence type="ECO:0000313" key="24">
    <source>
        <dbReference type="Proteomes" id="UP000013520"/>
    </source>
</evidence>
<dbReference type="InterPro" id="IPR036097">
    <property type="entry name" value="HisK_dim/P_sf"/>
</dbReference>
<dbReference type="InterPro" id="IPR014310">
    <property type="entry name" value="Sig_transdc_His_kinase_PhoR"/>
</dbReference>
<dbReference type="SUPFAM" id="SSF55785">
    <property type="entry name" value="PYP-like sensor domain (PAS domain)"/>
    <property type="match status" value="1"/>
</dbReference>
<dbReference type="NCBIfam" id="NF046044">
    <property type="entry name" value="PnpS"/>
    <property type="match status" value="1"/>
</dbReference>
<dbReference type="InterPro" id="IPR005467">
    <property type="entry name" value="His_kinase_dom"/>
</dbReference>
<dbReference type="FunFam" id="3.30.565.10:FF:000006">
    <property type="entry name" value="Sensor histidine kinase WalK"/>
    <property type="match status" value="1"/>
</dbReference>
<dbReference type="InterPro" id="IPR004358">
    <property type="entry name" value="Sig_transdc_His_kin-like_C"/>
</dbReference>
<evidence type="ECO:0000256" key="6">
    <source>
        <dbReference type="ARBA" id="ARBA00022448"/>
    </source>
</evidence>
<dbReference type="Pfam" id="PF02518">
    <property type="entry name" value="HATPase_c"/>
    <property type="match status" value="1"/>
</dbReference>
<dbReference type="Gene3D" id="6.10.340.10">
    <property type="match status" value="1"/>
</dbReference>
<dbReference type="Pfam" id="PF08448">
    <property type="entry name" value="PAS_4"/>
    <property type="match status" value="1"/>
</dbReference>
<dbReference type="Pfam" id="PF00672">
    <property type="entry name" value="HAMP"/>
    <property type="match status" value="1"/>
</dbReference>
<dbReference type="STRING" id="767817.Desgi_3625"/>
<keyword evidence="24" id="KW-1185">Reference proteome</keyword>
<dbReference type="PRINTS" id="PR00344">
    <property type="entry name" value="BCTRLSENSOR"/>
</dbReference>
<evidence type="ECO:0000256" key="4">
    <source>
        <dbReference type="ARBA" id="ARBA00012438"/>
    </source>
</evidence>
<dbReference type="CDD" id="cd00082">
    <property type="entry name" value="HisKA"/>
    <property type="match status" value="1"/>
</dbReference>
<evidence type="ECO:0000256" key="11">
    <source>
        <dbReference type="ARBA" id="ARBA00022692"/>
    </source>
</evidence>
<keyword evidence="6" id="KW-0813">Transport</keyword>
<dbReference type="PROSITE" id="PS50112">
    <property type="entry name" value="PAS"/>
    <property type="match status" value="1"/>
</dbReference>
<sequence>MINRFFQGISWPPVASYFFMLLVFFAILQLYDMKKISIGSAISVFLLLAMVLAWLLYRRVIQPLNEITSVSQEIARGNLDRQINIFTRDEIGDLARNINDMAAHLRATIDEITEQKNRAQTILNSMDDCLIAVDREGYITMVNPVIETMFGVTRAECVGKKILEVIRNYDLDHILNRVQVCQKPLTREIKVLAPELRIFRLHITPLHGSGQGGAVVFLRDITERRNMEQMRSEFVANVSHELRTPLTSIHGFVETLLESGTDDPEMTRHFLEIIADETTRLAKLVEELLDLSRIEERRVVYRWQRVKIDELLDRALAVCGTYAEEKQVAIKANLSPRLPPLYGDPDMLAQVLINLMENAIKHTPPRGSVTISTSLYGDEFRLDVADTGAGIPPDSLPRIFERFYRVEKARSREMGGTGLGLAIVKHIIKGHGGRIEVKSAVGKGTTFSIFLPMEIQSNN</sequence>
<dbReference type="NCBIfam" id="TIGR02966">
    <property type="entry name" value="phoR_proteo"/>
    <property type="match status" value="1"/>
</dbReference>
<dbReference type="SMART" id="SM00387">
    <property type="entry name" value="HATPase_c"/>
    <property type="match status" value="1"/>
</dbReference>
<keyword evidence="12" id="KW-0547">Nucleotide-binding</keyword>
<dbReference type="Gene3D" id="3.30.450.20">
    <property type="entry name" value="PAS domain"/>
    <property type="match status" value="1"/>
</dbReference>
<protein>
    <recommendedName>
        <fullName evidence="5">Phosphate regulon sensor protein PhoR</fullName>
        <ecNumber evidence="4">2.7.13.3</ecNumber>
    </recommendedName>
</protein>
<dbReference type="Pfam" id="PF00512">
    <property type="entry name" value="HisKA"/>
    <property type="match status" value="1"/>
</dbReference>
<keyword evidence="8" id="KW-0597">Phosphoprotein</keyword>
<dbReference type="EMBL" id="CP003273">
    <property type="protein sequence ID" value="AGL02948.1"/>
    <property type="molecule type" value="Genomic_DNA"/>
</dbReference>
<dbReference type="PROSITE" id="PS50109">
    <property type="entry name" value="HIS_KIN"/>
    <property type="match status" value="1"/>
</dbReference>
<dbReference type="eggNOG" id="COG5002">
    <property type="taxonomic scope" value="Bacteria"/>
</dbReference>
<evidence type="ECO:0000256" key="9">
    <source>
        <dbReference type="ARBA" id="ARBA00022592"/>
    </source>
</evidence>
<reference evidence="23 24" key="1">
    <citation type="submission" date="2012-01" db="EMBL/GenBank/DDBJ databases">
        <title>Complete sequence of Desulfotomaculum gibsoniae DSM 7213.</title>
        <authorList>
            <consortium name="US DOE Joint Genome Institute"/>
            <person name="Lucas S."/>
            <person name="Han J."/>
            <person name="Lapidus A."/>
            <person name="Cheng J.-F."/>
            <person name="Goodwin L."/>
            <person name="Pitluck S."/>
            <person name="Peters L."/>
            <person name="Ovchinnikova G."/>
            <person name="Teshima H."/>
            <person name="Detter J.C."/>
            <person name="Han C."/>
            <person name="Tapia R."/>
            <person name="Land M."/>
            <person name="Hauser L."/>
            <person name="Kyrpides N."/>
            <person name="Ivanova N."/>
            <person name="Pagani I."/>
            <person name="Parshina S."/>
            <person name="Plugge C."/>
            <person name="Muyzer G."/>
            <person name="Kuever J."/>
            <person name="Ivanova A."/>
            <person name="Nazina T."/>
            <person name="Klenk H.-P."/>
            <person name="Brambilla E."/>
            <person name="Spring S."/>
            <person name="Stams A.F."/>
            <person name="Woyke T."/>
        </authorList>
    </citation>
    <scope>NUCLEOTIDE SEQUENCE [LARGE SCALE GENOMIC DNA]</scope>
    <source>
        <strain evidence="23 24">DSM 7213</strain>
    </source>
</reference>
<evidence type="ECO:0000256" key="15">
    <source>
        <dbReference type="ARBA" id="ARBA00022989"/>
    </source>
</evidence>
<evidence type="ECO:0000256" key="16">
    <source>
        <dbReference type="ARBA" id="ARBA00023012"/>
    </source>
</evidence>
<dbReference type="SUPFAM" id="SSF158472">
    <property type="entry name" value="HAMP domain-like"/>
    <property type="match status" value="1"/>
</dbReference>
<comment type="subcellular location">
    <subcellularLocation>
        <location evidence="3">Cell membrane</location>
    </subcellularLocation>
    <subcellularLocation>
        <location evidence="2">Membrane</location>
        <topology evidence="2">Multi-pass membrane protein</topology>
    </subcellularLocation>
</comment>
<feature type="domain" description="HAMP" evidence="22">
    <location>
        <begin position="58"/>
        <end position="110"/>
    </location>
</feature>
<dbReference type="InterPro" id="IPR050351">
    <property type="entry name" value="BphY/WalK/GraS-like"/>
</dbReference>
<keyword evidence="15 19" id="KW-1133">Transmembrane helix</keyword>
<dbReference type="PROSITE" id="PS50885">
    <property type="entry name" value="HAMP"/>
    <property type="match status" value="1"/>
</dbReference>
<organism evidence="23 24">
    <name type="scientific">Desulfoscipio gibsoniae DSM 7213</name>
    <dbReference type="NCBI Taxonomy" id="767817"/>
    <lineage>
        <taxon>Bacteria</taxon>
        <taxon>Bacillati</taxon>
        <taxon>Bacillota</taxon>
        <taxon>Clostridia</taxon>
        <taxon>Eubacteriales</taxon>
        <taxon>Desulfallaceae</taxon>
        <taxon>Desulfoscipio</taxon>
    </lineage>
</organism>
<dbReference type="NCBIfam" id="TIGR00229">
    <property type="entry name" value="sensory_box"/>
    <property type="match status" value="1"/>
</dbReference>
<dbReference type="FunFam" id="1.10.287.130:FF:000008">
    <property type="entry name" value="Two-component sensor histidine kinase"/>
    <property type="match status" value="1"/>
</dbReference>
<evidence type="ECO:0000313" key="23">
    <source>
        <dbReference type="EMBL" id="AGL02948.1"/>
    </source>
</evidence>
<dbReference type="CDD" id="cd00075">
    <property type="entry name" value="HATPase"/>
    <property type="match status" value="1"/>
</dbReference>
<dbReference type="GO" id="GO:0005524">
    <property type="term" value="F:ATP binding"/>
    <property type="evidence" value="ECO:0007669"/>
    <property type="project" value="UniProtKB-KW"/>
</dbReference>
<dbReference type="SMART" id="SM00304">
    <property type="entry name" value="HAMP"/>
    <property type="match status" value="1"/>
</dbReference>
<accession>R4KIB9</accession>
<dbReference type="Gene3D" id="3.30.565.10">
    <property type="entry name" value="Histidine kinase-like ATPase, C-terminal domain"/>
    <property type="match status" value="1"/>
</dbReference>
<dbReference type="PANTHER" id="PTHR42878:SF7">
    <property type="entry name" value="SENSOR HISTIDINE KINASE GLRK"/>
    <property type="match status" value="1"/>
</dbReference>
<dbReference type="InterPro" id="IPR003594">
    <property type="entry name" value="HATPase_dom"/>
</dbReference>
<keyword evidence="16" id="KW-0902">Two-component regulatory system</keyword>
<dbReference type="KEGG" id="dgi:Desgi_3625"/>
<dbReference type="Proteomes" id="UP000013520">
    <property type="component" value="Chromosome"/>
</dbReference>
<feature type="transmembrane region" description="Helical" evidence="19">
    <location>
        <begin position="14"/>
        <end position="31"/>
    </location>
</feature>
<keyword evidence="7" id="KW-1003">Cell membrane</keyword>
<dbReference type="CDD" id="cd06225">
    <property type="entry name" value="HAMP"/>
    <property type="match status" value="1"/>
</dbReference>
<evidence type="ECO:0000259" key="20">
    <source>
        <dbReference type="PROSITE" id="PS50109"/>
    </source>
</evidence>
<dbReference type="OrthoDB" id="112712at2"/>
<keyword evidence="14" id="KW-0067">ATP-binding</keyword>
<evidence type="ECO:0000256" key="13">
    <source>
        <dbReference type="ARBA" id="ARBA00022777"/>
    </source>
</evidence>
<dbReference type="Gene3D" id="1.10.287.130">
    <property type="match status" value="1"/>
</dbReference>
<dbReference type="CDD" id="cd00130">
    <property type="entry name" value="PAS"/>
    <property type="match status" value="1"/>
</dbReference>
<dbReference type="SUPFAM" id="SSF47384">
    <property type="entry name" value="Homodimeric domain of signal transducing histidine kinase"/>
    <property type="match status" value="1"/>
</dbReference>
<dbReference type="GO" id="GO:0000156">
    <property type="term" value="F:phosphorelay response regulator activity"/>
    <property type="evidence" value="ECO:0007669"/>
    <property type="project" value="TreeGrafter"/>
</dbReference>
<evidence type="ECO:0000256" key="10">
    <source>
        <dbReference type="ARBA" id="ARBA00022679"/>
    </source>
</evidence>
<dbReference type="SMART" id="SM00091">
    <property type="entry name" value="PAS"/>
    <property type="match status" value="1"/>
</dbReference>
<evidence type="ECO:0000256" key="7">
    <source>
        <dbReference type="ARBA" id="ARBA00022475"/>
    </source>
</evidence>
<dbReference type="GO" id="GO:0006817">
    <property type="term" value="P:phosphate ion transport"/>
    <property type="evidence" value="ECO:0007669"/>
    <property type="project" value="UniProtKB-KW"/>
</dbReference>
<dbReference type="InterPro" id="IPR013656">
    <property type="entry name" value="PAS_4"/>
</dbReference>
<evidence type="ECO:0000256" key="19">
    <source>
        <dbReference type="SAM" id="Phobius"/>
    </source>
</evidence>
<evidence type="ECO:0000259" key="22">
    <source>
        <dbReference type="PROSITE" id="PS50885"/>
    </source>
</evidence>
<feature type="domain" description="PAS" evidence="21">
    <location>
        <begin position="115"/>
        <end position="179"/>
    </location>
</feature>
<evidence type="ECO:0000256" key="17">
    <source>
        <dbReference type="ARBA" id="ARBA00023136"/>
    </source>
</evidence>
<keyword evidence="11 19" id="KW-0812">Transmembrane</keyword>
<evidence type="ECO:0000256" key="5">
    <source>
        <dbReference type="ARBA" id="ARBA00019665"/>
    </source>
</evidence>
<evidence type="ECO:0000256" key="8">
    <source>
        <dbReference type="ARBA" id="ARBA00022553"/>
    </source>
</evidence>
<feature type="transmembrane region" description="Helical" evidence="19">
    <location>
        <begin position="38"/>
        <end position="57"/>
    </location>
</feature>
<dbReference type="SUPFAM" id="SSF55874">
    <property type="entry name" value="ATPase domain of HSP90 chaperone/DNA topoisomerase II/histidine kinase"/>
    <property type="match status" value="1"/>
</dbReference>
<evidence type="ECO:0000259" key="21">
    <source>
        <dbReference type="PROSITE" id="PS50112"/>
    </source>
</evidence>
<dbReference type="GO" id="GO:0030295">
    <property type="term" value="F:protein kinase activator activity"/>
    <property type="evidence" value="ECO:0007669"/>
    <property type="project" value="TreeGrafter"/>
</dbReference>
<dbReference type="GO" id="GO:0007234">
    <property type="term" value="P:osmosensory signaling via phosphorelay pathway"/>
    <property type="evidence" value="ECO:0007669"/>
    <property type="project" value="TreeGrafter"/>
</dbReference>
<dbReference type="GO" id="GO:0000155">
    <property type="term" value="F:phosphorelay sensor kinase activity"/>
    <property type="evidence" value="ECO:0007669"/>
    <property type="project" value="InterPro"/>
</dbReference>
<evidence type="ECO:0000256" key="1">
    <source>
        <dbReference type="ARBA" id="ARBA00000085"/>
    </source>
</evidence>
<dbReference type="HOGENOM" id="CLU_000445_89_2_9"/>
<evidence type="ECO:0000256" key="3">
    <source>
        <dbReference type="ARBA" id="ARBA00004236"/>
    </source>
</evidence>
<dbReference type="GO" id="GO:0005886">
    <property type="term" value="C:plasma membrane"/>
    <property type="evidence" value="ECO:0007669"/>
    <property type="project" value="UniProtKB-SubCell"/>
</dbReference>
<keyword evidence="13 23" id="KW-0418">Kinase</keyword>
<comment type="catalytic activity">
    <reaction evidence="1">
        <text>ATP + protein L-histidine = ADP + protein N-phospho-L-histidine.</text>
        <dbReference type="EC" id="2.7.13.3"/>
    </reaction>
</comment>
<dbReference type="InterPro" id="IPR036890">
    <property type="entry name" value="HATPase_C_sf"/>
</dbReference>
<feature type="domain" description="Histidine kinase" evidence="20">
    <location>
        <begin position="237"/>
        <end position="455"/>
    </location>
</feature>
<gene>
    <name evidence="23" type="ORF">Desgi_3625</name>
</gene>
<dbReference type="RefSeq" id="WP_006520339.1">
    <property type="nucleotide sequence ID" value="NC_021184.1"/>
</dbReference>
<dbReference type="AlphaFoldDB" id="R4KIB9"/>
<evidence type="ECO:0000256" key="12">
    <source>
        <dbReference type="ARBA" id="ARBA00022741"/>
    </source>
</evidence>
<dbReference type="EC" id="2.7.13.3" evidence="4"/>
<dbReference type="InterPro" id="IPR000014">
    <property type="entry name" value="PAS"/>
</dbReference>
<dbReference type="PANTHER" id="PTHR42878">
    <property type="entry name" value="TWO-COMPONENT HISTIDINE KINASE"/>
    <property type="match status" value="1"/>
</dbReference>